<name>A0A2S6A0P8_9NOCA</name>
<dbReference type="PRINTS" id="PR00762">
    <property type="entry name" value="CLCHANNEL"/>
</dbReference>
<evidence type="ECO:0000256" key="9">
    <source>
        <dbReference type="ARBA" id="ARBA00023303"/>
    </source>
</evidence>
<evidence type="ECO:0000313" key="15">
    <source>
        <dbReference type="Proteomes" id="UP000238356"/>
    </source>
</evidence>
<keyword evidence="2" id="KW-0813">Transport</keyword>
<dbReference type="PANTHER" id="PTHR43427:SF6">
    <property type="entry name" value="CHLORIDE CHANNEL PROTEIN CLC-E"/>
    <property type="match status" value="1"/>
</dbReference>
<comment type="subcellular location">
    <subcellularLocation>
        <location evidence="1">Membrane</location>
        <topology evidence="1">Multi-pass membrane protein</topology>
    </subcellularLocation>
</comment>
<keyword evidence="5" id="KW-0406">Ion transport</keyword>
<dbReference type="PROSITE" id="PS51371">
    <property type="entry name" value="CBS"/>
    <property type="match status" value="2"/>
</dbReference>
<feature type="transmembrane region" description="Helical" evidence="12">
    <location>
        <begin position="356"/>
        <end position="379"/>
    </location>
</feature>
<evidence type="ECO:0000256" key="6">
    <source>
        <dbReference type="ARBA" id="ARBA00023136"/>
    </source>
</evidence>
<dbReference type="Gene3D" id="3.10.580.10">
    <property type="entry name" value="CBS-domain"/>
    <property type="match status" value="1"/>
</dbReference>
<evidence type="ECO:0000256" key="10">
    <source>
        <dbReference type="PROSITE-ProRule" id="PRU00703"/>
    </source>
</evidence>
<feature type="transmembrane region" description="Helical" evidence="12">
    <location>
        <begin position="181"/>
        <end position="205"/>
    </location>
</feature>
<feature type="domain" description="CBS" evidence="13">
    <location>
        <begin position="476"/>
        <end position="534"/>
    </location>
</feature>
<keyword evidence="3 12" id="KW-0812">Transmembrane</keyword>
<dbReference type="InterPro" id="IPR046342">
    <property type="entry name" value="CBS_dom_sf"/>
</dbReference>
<evidence type="ECO:0000256" key="1">
    <source>
        <dbReference type="ARBA" id="ARBA00004141"/>
    </source>
</evidence>
<protein>
    <submittedName>
        <fullName evidence="14">Chloride channel protein</fullName>
    </submittedName>
</protein>
<dbReference type="PANTHER" id="PTHR43427">
    <property type="entry name" value="CHLORIDE CHANNEL PROTEIN CLC-E"/>
    <property type="match status" value="1"/>
</dbReference>
<evidence type="ECO:0000256" key="11">
    <source>
        <dbReference type="SAM" id="MobiDB-lite"/>
    </source>
</evidence>
<dbReference type="FunFam" id="1.10.3080.10:FF:000018">
    <property type="entry name" value="Chloride transporter, ClC family"/>
    <property type="match status" value="1"/>
</dbReference>
<dbReference type="Pfam" id="PF00571">
    <property type="entry name" value="CBS"/>
    <property type="match status" value="1"/>
</dbReference>
<evidence type="ECO:0000256" key="8">
    <source>
        <dbReference type="ARBA" id="ARBA00023214"/>
    </source>
</evidence>
<dbReference type="EMBL" id="PSZD01000018">
    <property type="protein sequence ID" value="PPJ24730.1"/>
    <property type="molecule type" value="Genomic_DNA"/>
</dbReference>
<dbReference type="CDD" id="cd00400">
    <property type="entry name" value="Voltage_gated_ClC"/>
    <property type="match status" value="1"/>
</dbReference>
<feature type="transmembrane region" description="Helical" evidence="12">
    <location>
        <begin position="257"/>
        <end position="277"/>
    </location>
</feature>
<gene>
    <name evidence="14" type="ORF">C5F51_24445</name>
</gene>
<accession>A0A2S6A0P8</accession>
<keyword evidence="10" id="KW-0129">CBS domain</keyword>
<keyword evidence="8" id="KW-0868">Chloride</keyword>
<dbReference type="CDD" id="cd02205">
    <property type="entry name" value="CBS_pair_SF"/>
    <property type="match status" value="1"/>
</dbReference>
<feature type="transmembrane region" description="Helical" evidence="12">
    <location>
        <begin position="83"/>
        <end position="104"/>
    </location>
</feature>
<dbReference type="Pfam" id="PF00654">
    <property type="entry name" value="Voltage_CLC"/>
    <property type="match status" value="1"/>
</dbReference>
<organism evidence="14 15">
    <name type="scientific">Nocardia nova</name>
    <dbReference type="NCBI Taxonomy" id="37330"/>
    <lineage>
        <taxon>Bacteria</taxon>
        <taxon>Bacillati</taxon>
        <taxon>Actinomycetota</taxon>
        <taxon>Actinomycetes</taxon>
        <taxon>Mycobacteriales</taxon>
        <taxon>Nocardiaceae</taxon>
        <taxon>Nocardia</taxon>
    </lineage>
</organism>
<dbReference type="SUPFAM" id="SSF81340">
    <property type="entry name" value="Clc chloride channel"/>
    <property type="match status" value="1"/>
</dbReference>
<feature type="transmembrane region" description="Helical" evidence="12">
    <location>
        <begin position="328"/>
        <end position="350"/>
    </location>
</feature>
<dbReference type="GO" id="GO:0034707">
    <property type="term" value="C:chloride channel complex"/>
    <property type="evidence" value="ECO:0007669"/>
    <property type="project" value="UniProtKB-KW"/>
</dbReference>
<feature type="region of interest" description="Disordered" evidence="11">
    <location>
        <begin position="604"/>
        <end position="623"/>
    </location>
</feature>
<evidence type="ECO:0000256" key="4">
    <source>
        <dbReference type="ARBA" id="ARBA00022989"/>
    </source>
</evidence>
<evidence type="ECO:0000256" key="7">
    <source>
        <dbReference type="ARBA" id="ARBA00023173"/>
    </source>
</evidence>
<dbReference type="Gene3D" id="1.10.3080.10">
    <property type="entry name" value="Clc chloride channel"/>
    <property type="match status" value="1"/>
</dbReference>
<dbReference type="Proteomes" id="UP000238356">
    <property type="component" value="Unassembled WGS sequence"/>
</dbReference>
<dbReference type="InterPro" id="IPR000644">
    <property type="entry name" value="CBS_dom"/>
</dbReference>
<comment type="caution">
    <text evidence="14">The sequence shown here is derived from an EMBL/GenBank/DDBJ whole genome shotgun (WGS) entry which is preliminary data.</text>
</comment>
<dbReference type="AlphaFoldDB" id="A0A2S6A0P8"/>
<dbReference type="GO" id="GO:0005254">
    <property type="term" value="F:chloride channel activity"/>
    <property type="evidence" value="ECO:0007669"/>
    <property type="project" value="UniProtKB-KW"/>
</dbReference>
<reference evidence="14 15" key="1">
    <citation type="submission" date="2018-02" db="EMBL/GenBank/DDBJ databases">
        <title>8 Nocardia nova and 1 Nocardia cyriacigeorgica strain used for evolution to TMP-SMX.</title>
        <authorList>
            <person name="Mehta H."/>
            <person name="Weng J."/>
            <person name="Shamoo Y."/>
        </authorList>
    </citation>
    <scope>NUCLEOTIDE SEQUENCE [LARGE SCALE GENOMIC DNA]</scope>
    <source>
        <strain evidence="14 15">BAA2227</strain>
    </source>
</reference>
<dbReference type="InterPro" id="IPR014743">
    <property type="entry name" value="Cl-channel_core"/>
</dbReference>
<feature type="transmembrane region" description="Helical" evidence="12">
    <location>
        <begin position="391"/>
        <end position="413"/>
    </location>
</feature>
<dbReference type="SUPFAM" id="SSF54631">
    <property type="entry name" value="CBS-domain pair"/>
    <property type="match status" value="1"/>
</dbReference>
<keyword evidence="6 12" id="KW-0472">Membrane</keyword>
<evidence type="ECO:0000259" key="13">
    <source>
        <dbReference type="PROSITE" id="PS51371"/>
    </source>
</evidence>
<keyword evidence="15" id="KW-1185">Reference proteome</keyword>
<evidence type="ECO:0000256" key="3">
    <source>
        <dbReference type="ARBA" id="ARBA00022692"/>
    </source>
</evidence>
<dbReference type="InterPro" id="IPR001807">
    <property type="entry name" value="ClC"/>
</dbReference>
<dbReference type="RefSeq" id="WP_104364100.1">
    <property type="nucleotide sequence ID" value="NZ_PSZD01000018.1"/>
</dbReference>
<proteinExistence type="predicted"/>
<evidence type="ECO:0000256" key="12">
    <source>
        <dbReference type="SAM" id="Phobius"/>
    </source>
</evidence>
<keyword evidence="7" id="KW-0869">Chloride channel</keyword>
<feature type="domain" description="CBS" evidence="13">
    <location>
        <begin position="539"/>
        <end position="596"/>
    </location>
</feature>
<feature type="transmembrane region" description="Helical" evidence="12">
    <location>
        <begin position="34"/>
        <end position="56"/>
    </location>
</feature>
<feature type="transmembrane region" description="Helical" evidence="12">
    <location>
        <begin position="217"/>
        <end position="236"/>
    </location>
</feature>
<keyword evidence="4 12" id="KW-1133">Transmembrane helix</keyword>
<evidence type="ECO:0000256" key="2">
    <source>
        <dbReference type="ARBA" id="ARBA00022448"/>
    </source>
</evidence>
<sequence>MGVRPPEAAGGRWSLPLPGRTPWREWLRESRGGLVVLALVIGAGAGGGAIVFRWLITTFTRILSGYADYSAAGHVPNPHVGFLGPWFVVLAPVVAGLIYGPLVYRFAPEARGHGVPEVMFAVAERGGRIPPQVTVVKALASALCIGGGGSVGREGPIVQIGSAWGSSIGRLTRIPERRLRILVACGAAGGIAATFNAPIAGPFFAMELILRDFAAESFGAVVLSSVTASVIGRAALGSEPFLDLPAFSLRSGWEYGAFALLGVVVGAIGVVFTQVLYRIEDLCDWVWRGPEWLRPAVGGLLLGGVLLVLPQMYGVGYPVLGNAIGGHYVLWMLVVLMAGKMLATSLTIGIGGSGGVFAPSLFIGAMGGTAFGVVVHHLFPGATAAPGMYGLIGMGAAFAGATRAAITAVIILFELTGEYSIILPLMLAVVVATGVSRVLSKETIYTLKLTRRGVDLDAAHAGPAGRLDRIRVAEVMEPCPEPIAADTTVEHASRVVWTSAHAMVPVVGADGRYRGCVTAAAVAETLADTESADTTVADLAVLPPTVTENATLATALDPLTGQPGTGIPVVNDVGDTVIGWLTHSAVLGALHDGAATDRARAAQSATRVQSGPADARTARTVSGADVRADNPRYPRLEVVRHRPR</sequence>
<evidence type="ECO:0000256" key="5">
    <source>
        <dbReference type="ARBA" id="ARBA00023065"/>
    </source>
</evidence>
<feature type="transmembrane region" description="Helical" evidence="12">
    <location>
        <begin position="297"/>
        <end position="316"/>
    </location>
</feature>
<dbReference type="InterPro" id="IPR050368">
    <property type="entry name" value="ClC-type_chloride_channel"/>
</dbReference>
<evidence type="ECO:0000313" key="14">
    <source>
        <dbReference type="EMBL" id="PPJ24730.1"/>
    </source>
</evidence>
<keyword evidence="9" id="KW-0407">Ion channel</keyword>
<feature type="transmembrane region" description="Helical" evidence="12">
    <location>
        <begin position="419"/>
        <end position="439"/>
    </location>
</feature>